<dbReference type="EMBL" id="CABPRJ010001446">
    <property type="protein sequence ID" value="VVC37390.1"/>
    <property type="molecule type" value="Genomic_DNA"/>
</dbReference>
<keyword evidence="7" id="KW-1185">Reference proteome</keyword>
<organism evidence="6 7">
    <name type="scientific">Cinara cedri</name>
    <dbReference type="NCBI Taxonomy" id="506608"/>
    <lineage>
        <taxon>Eukaryota</taxon>
        <taxon>Metazoa</taxon>
        <taxon>Ecdysozoa</taxon>
        <taxon>Arthropoda</taxon>
        <taxon>Hexapoda</taxon>
        <taxon>Insecta</taxon>
        <taxon>Pterygota</taxon>
        <taxon>Neoptera</taxon>
        <taxon>Paraneoptera</taxon>
        <taxon>Hemiptera</taxon>
        <taxon>Sternorrhyncha</taxon>
        <taxon>Aphidomorpha</taxon>
        <taxon>Aphidoidea</taxon>
        <taxon>Aphididae</taxon>
        <taxon>Lachninae</taxon>
        <taxon>Cinara</taxon>
    </lineage>
</organism>
<reference evidence="6 7" key="1">
    <citation type="submission" date="2019-08" db="EMBL/GenBank/DDBJ databases">
        <authorList>
            <person name="Alioto T."/>
            <person name="Alioto T."/>
            <person name="Gomez Garrido J."/>
        </authorList>
    </citation>
    <scope>NUCLEOTIDE SEQUENCE [LARGE SCALE GENOMIC DNA]</scope>
</reference>
<dbReference type="InterPro" id="IPR023796">
    <property type="entry name" value="Serpin_dom"/>
</dbReference>
<feature type="domain" description="Serpin" evidence="5">
    <location>
        <begin position="21"/>
        <end position="377"/>
    </location>
</feature>
<accession>A0A5E4N4W5</accession>
<dbReference type="InterPro" id="IPR000215">
    <property type="entry name" value="Serpin_fam"/>
</dbReference>
<dbReference type="SMART" id="SM00093">
    <property type="entry name" value="SERPIN"/>
    <property type="match status" value="1"/>
</dbReference>
<sequence>MSDTLATNLEALKLANHDFSFSLYTELANSNSGNMFYSPFSIHVILFMASTGAVSKTFDEIIAVLHLNEITYSPEVYKNLLEDSTSEIDNLKLATGMFVDTSFNVKQIFVENSVKYMKSSVEKLDFANNPETQCQYLNSWILNKTDNKVKDLFPAGSINQSTALVLANAVHFKSAWENKFTSTEDEPFFLTPNNKVTVKMMTLKHGLKYYHDNELKFGAVELPYQGHKFKMVILLSDAKDGLKNLETNISKIKLNDMLKKMTKYSVTIKLPCFRLEQSFELNKTLSNLGCPSMFTSAANFCNIANGGELYVSNVVHKAFVDVDEKGTEAAAATGMSIKKKKYSMVNRHEDFVVDHPFIFNIMTKNNTIIFMGRMAIID</sequence>
<keyword evidence="3" id="KW-0722">Serine protease inhibitor</keyword>
<dbReference type="CDD" id="cd00172">
    <property type="entry name" value="serpin"/>
    <property type="match status" value="1"/>
</dbReference>
<proteinExistence type="inferred from homology"/>
<dbReference type="SUPFAM" id="SSF56574">
    <property type="entry name" value="Serpins"/>
    <property type="match status" value="1"/>
</dbReference>
<gene>
    <name evidence="6" type="ORF">CINCED_3A015382</name>
</gene>
<dbReference type="GO" id="GO:0005615">
    <property type="term" value="C:extracellular space"/>
    <property type="evidence" value="ECO:0007669"/>
    <property type="project" value="InterPro"/>
</dbReference>
<evidence type="ECO:0000313" key="7">
    <source>
        <dbReference type="Proteomes" id="UP000325440"/>
    </source>
</evidence>
<evidence type="ECO:0000256" key="2">
    <source>
        <dbReference type="ARBA" id="ARBA00022690"/>
    </source>
</evidence>
<comment type="similarity">
    <text evidence="1 4">Belongs to the serpin family.</text>
</comment>
<dbReference type="InterPro" id="IPR036186">
    <property type="entry name" value="Serpin_sf"/>
</dbReference>
<evidence type="ECO:0000313" key="6">
    <source>
        <dbReference type="EMBL" id="VVC37390.1"/>
    </source>
</evidence>
<evidence type="ECO:0000256" key="3">
    <source>
        <dbReference type="ARBA" id="ARBA00022900"/>
    </source>
</evidence>
<dbReference type="InterPro" id="IPR042185">
    <property type="entry name" value="Serpin_sf_2"/>
</dbReference>
<dbReference type="PANTHER" id="PTHR11461:SF211">
    <property type="entry name" value="GH10112P-RELATED"/>
    <property type="match status" value="1"/>
</dbReference>
<dbReference type="PANTHER" id="PTHR11461">
    <property type="entry name" value="SERINE PROTEASE INHIBITOR, SERPIN"/>
    <property type="match status" value="1"/>
</dbReference>
<dbReference type="Proteomes" id="UP000325440">
    <property type="component" value="Unassembled WGS sequence"/>
</dbReference>
<dbReference type="OrthoDB" id="671595at2759"/>
<name>A0A5E4N4W5_9HEMI</name>
<dbReference type="InterPro" id="IPR023795">
    <property type="entry name" value="Serpin_CS"/>
</dbReference>
<dbReference type="GO" id="GO:0004867">
    <property type="term" value="F:serine-type endopeptidase inhibitor activity"/>
    <property type="evidence" value="ECO:0007669"/>
    <property type="project" value="UniProtKB-KW"/>
</dbReference>
<evidence type="ECO:0000259" key="5">
    <source>
        <dbReference type="SMART" id="SM00093"/>
    </source>
</evidence>
<dbReference type="InterPro" id="IPR042178">
    <property type="entry name" value="Serpin_sf_1"/>
</dbReference>
<evidence type="ECO:0000256" key="1">
    <source>
        <dbReference type="ARBA" id="ARBA00009500"/>
    </source>
</evidence>
<protein>
    <submittedName>
        <fullName evidence="6">Serpin domain,Serpin, conserved site</fullName>
    </submittedName>
</protein>
<dbReference type="AlphaFoldDB" id="A0A5E4N4W5"/>
<evidence type="ECO:0000256" key="4">
    <source>
        <dbReference type="RuleBase" id="RU000411"/>
    </source>
</evidence>
<dbReference type="Pfam" id="PF00079">
    <property type="entry name" value="Serpin"/>
    <property type="match status" value="1"/>
</dbReference>
<dbReference type="Gene3D" id="3.30.497.10">
    <property type="entry name" value="Antithrombin, subunit I, domain 2"/>
    <property type="match status" value="1"/>
</dbReference>
<dbReference type="Gene3D" id="2.30.39.10">
    <property type="entry name" value="Alpha-1-antitrypsin, domain 1"/>
    <property type="match status" value="1"/>
</dbReference>
<dbReference type="PROSITE" id="PS00284">
    <property type="entry name" value="SERPIN"/>
    <property type="match status" value="1"/>
</dbReference>
<keyword evidence="2" id="KW-0646">Protease inhibitor</keyword>